<evidence type="ECO:0000256" key="3">
    <source>
        <dbReference type="ARBA" id="ARBA00007931"/>
    </source>
</evidence>
<dbReference type="InterPro" id="IPR000644">
    <property type="entry name" value="CBS_dom"/>
</dbReference>
<keyword evidence="11 13" id="KW-0472">Membrane</keyword>
<dbReference type="GO" id="GO:0046872">
    <property type="term" value="F:metal ion binding"/>
    <property type="evidence" value="ECO:0007669"/>
    <property type="project" value="UniProtKB-KW"/>
</dbReference>
<feature type="transmembrane region" description="Helical" evidence="13">
    <location>
        <begin position="114"/>
        <end position="137"/>
    </location>
</feature>
<feature type="transmembrane region" description="Helical" evidence="13">
    <location>
        <begin position="55"/>
        <end position="72"/>
    </location>
</feature>
<dbReference type="GO" id="GO:0016020">
    <property type="term" value="C:membrane"/>
    <property type="evidence" value="ECO:0007669"/>
    <property type="project" value="UniProtKB-SubCell"/>
</dbReference>
<gene>
    <name evidence="16" type="ORF">SAMN05421819_1604</name>
</gene>
<feature type="domain" description="Peptidase M50" evidence="15">
    <location>
        <begin position="60"/>
        <end position="271"/>
    </location>
</feature>
<dbReference type="InterPro" id="IPR008915">
    <property type="entry name" value="Peptidase_M50"/>
</dbReference>
<dbReference type="OrthoDB" id="9800627at2"/>
<keyword evidence="8" id="KW-0862">Zinc</keyword>
<evidence type="ECO:0000259" key="14">
    <source>
        <dbReference type="Pfam" id="PF00571"/>
    </source>
</evidence>
<evidence type="ECO:0000256" key="7">
    <source>
        <dbReference type="ARBA" id="ARBA00022801"/>
    </source>
</evidence>
<dbReference type="PANTHER" id="PTHR39188:SF3">
    <property type="entry name" value="STAGE IV SPORULATION PROTEIN FB"/>
    <property type="match status" value="1"/>
</dbReference>
<dbReference type="SUPFAM" id="SSF54631">
    <property type="entry name" value="CBS-domain pair"/>
    <property type="match status" value="1"/>
</dbReference>
<dbReference type="PANTHER" id="PTHR39188">
    <property type="entry name" value="MEMBRANE-ASSOCIATED ZINC METALLOPROTEASE M50B"/>
    <property type="match status" value="1"/>
</dbReference>
<evidence type="ECO:0000259" key="15">
    <source>
        <dbReference type="Pfam" id="PF02163"/>
    </source>
</evidence>
<feature type="domain" description="CBS" evidence="14">
    <location>
        <begin position="332"/>
        <end position="378"/>
    </location>
</feature>
<evidence type="ECO:0000313" key="16">
    <source>
        <dbReference type="EMBL" id="SEF99479.1"/>
    </source>
</evidence>
<dbReference type="GO" id="GO:0006508">
    <property type="term" value="P:proteolysis"/>
    <property type="evidence" value="ECO:0007669"/>
    <property type="project" value="UniProtKB-KW"/>
</dbReference>
<keyword evidence="9 13" id="KW-1133">Transmembrane helix</keyword>
<dbReference type="Pfam" id="PF02163">
    <property type="entry name" value="Peptidase_M50"/>
    <property type="match status" value="1"/>
</dbReference>
<keyword evidence="6" id="KW-0479">Metal-binding</keyword>
<feature type="transmembrane region" description="Helical" evidence="13">
    <location>
        <begin position="157"/>
        <end position="176"/>
    </location>
</feature>
<evidence type="ECO:0000256" key="4">
    <source>
        <dbReference type="ARBA" id="ARBA00022670"/>
    </source>
</evidence>
<feature type="region of interest" description="Disordered" evidence="12">
    <location>
        <begin position="187"/>
        <end position="211"/>
    </location>
</feature>
<evidence type="ECO:0000256" key="13">
    <source>
        <dbReference type="SAM" id="Phobius"/>
    </source>
</evidence>
<evidence type="ECO:0000256" key="10">
    <source>
        <dbReference type="ARBA" id="ARBA00023049"/>
    </source>
</evidence>
<comment type="cofactor">
    <cofactor evidence="1">
        <name>Zn(2+)</name>
        <dbReference type="ChEBI" id="CHEBI:29105"/>
    </cofactor>
</comment>
<dbReference type="Gene3D" id="3.10.580.10">
    <property type="entry name" value="CBS-domain"/>
    <property type="match status" value="1"/>
</dbReference>
<protein>
    <submittedName>
        <fullName evidence="16">CBS domain-containing protein</fullName>
    </submittedName>
</protein>
<keyword evidence="17" id="KW-1185">Reference proteome</keyword>
<feature type="transmembrane region" description="Helical" evidence="13">
    <location>
        <begin position="221"/>
        <end position="249"/>
    </location>
</feature>
<keyword evidence="5 13" id="KW-0812">Transmembrane</keyword>
<accession>A0A1H5WIM7</accession>
<evidence type="ECO:0000313" key="17">
    <source>
        <dbReference type="Proteomes" id="UP000236728"/>
    </source>
</evidence>
<evidence type="ECO:0000256" key="11">
    <source>
        <dbReference type="ARBA" id="ARBA00023136"/>
    </source>
</evidence>
<comment type="similarity">
    <text evidence="3">Belongs to the peptidase M50B family.</text>
</comment>
<dbReference type="GO" id="GO:0008237">
    <property type="term" value="F:metallopeptidase activity"/>
    <property type="evidence" value="ECO:0007669"/>
    <property type="project" value="UniProtKB-KW"/>
</dbReference>
<reference evidence="16 17" key="1">
    <citation type="submission" date="2016-10" db="EMBL/GenBank/DDBJ databases">
        <authorList>
            <person name="de Groot N.N."/>
        </authorList>
    </citation>
    <scope>NUCLEOTIDE SEQUENCE [LARGE SCALE GENOMIC DNA]</scope>
    <source>
        <strain evidence="16 17">DSM 22489</strain>
    </source>
</reference>
<proteinExistence type="inferred from homology"/>
<evidence type="ECO:0000256" key="2">
    <source>
        <dbReference type="ARBA" id="ARBA00004141"/>
    </source>
</evidence>
<comment type="subcellular location">
    <subcellularLocation>
        <location evidence="2">Membrane</location>
        <topology evidence="2">Multi-pass membrane protein</topology>
    </subcellularLocation>
</comment>
<dbReference type="RefSeq" id="WP_103932515.1">
    <property type="nucleotide sequence ID" value="NZ_FNVA01000002.1"/>
</dbReference>
<keyword evidence="7" id="KW-0378">Hydrolase</keyword>
<name>A0A1H5WIM7_9BACT</name>
<evidence type="ECO:0000256" key="9">
    <source>
        <dbReference type="ARBA" id="ARBA00022989"/>
    </source>
</evidence>
<dbReference type="Proteomes" id="UP000236728">
    <property type="component" value="Unassembled WGS sequence"/>
</dbReference>
<dbReference type="EMBL" id="FNVA01000002">
    <property type="protein sequence ID" value="SEF99479.1"/>
    <property type="molecule type" value="Genomic_DNA"/>
</dbReference>
<dbReference type="InterPro" id="IPR046342">
    <property type="entry name" value="CBS_dom_sf"/>
</dbReference>
<evidence type="ECO:0000256" key="5">
    <source>
        <dbReference type="ARBA" id="ARBA00022692"/>
    </source>
</evidence>
<evidence type="ECO:0000256" key="1">
    <source>
        <dbReference type="ARBA" id="ARBA00001947"/>
    </source>
</evidence>
<feature type="transmembrane region" description="Helical" evidence="13">
    <location>
        <begin position="30"/>
        <end position="48"/>
    </location>
</feature>
<keyword evidence="4" id="KW-0645">Protease</keyword>
<organism evidence="16 17">
    <name type="scientific">Bryocella elongata</name>
    <dbReference type="NCBI Taxonomy" id="863522"/>
    <lineage>
        <taxon>Bacteria</taxon>
        <taxon>Pseudomonadati</taxon>
        <taxon>Acidobacteriota</taxon>
        <taxon>Terriglobia</taxon>
        <taxon>Terriglobales</taxon>
        <taxon>Acidobacteriaceae</taxon>
        <taxon>Bryocella</taxon>
    </lineage>
</organism>
<evidence type="ECO:0000256" key="6">
    <source>
        <dbReference type="ARBA" id="ARBA00022723"/>
    </source>
</evidence>
<evidence type="ECO:0000256" key="8">
    <source>
        <dbReference type="ARBA" id="ARBA00022833"/>
    </source>
</evidence>
<feature type="transmembrane region" description="Helical" evidence="13">
    <location>
        <begin position="84"/>
        <end position="102"/>
    </location>
</feature>
<dbReference type="Pfam" id="PF00571">
    <property type="entry name" value="CBS"/>
    <property type="match status" value="1"/>
</dbReference>
<evidence type="ECO:0000256" key="12">
    <source>
        <dbReference type="SAM" id="MobiDB-lite"/>
    </source>
</evidence>
<sequence length="401" mass="43144">MCPFFSNLYNNHVLRSSIPLGRFFGVDVRVHLSFPLLLLLSLMYATLLHQSSWRGLGLWLVLCLAVVIREAARSLAAVYSGLRVRAIFLLPVGGIMALAPMPGQPEPKSSSTRLVSAAGPFANFAVGLVLLAAAYAIDGHVSLLATPWISVQYILRSLIWSQFILGAVGLLPVSTLTSQRFFNSRRAKADDTPASQPGNARKDEEQAPSGLRVPTLNAGSFLALAMIIGGIVLPMHLWLVLCGAFLLLYSQITLAQPAATSTAAEILVRDVMLTEYTLLSTTDTLRSALDHTAHSLQDVFPVMRGNFLVGSVARATLINRLMVEGDGYLQGIMTRTLQFASPGEKLGEALRRAAALGASEFIPVIEDGAMLGILTPQSLGRAAQVASLLRSQQIAAEREQQ</sequence>
<dbReference type="AlphaFoldDB" id="A0A1H5WIM7"/>
<keyword evidence="10" id="KW-0482">Metalloprotease</keyword>